<evidence type="ECO:0000256" key="5">
    <source>
        <dbReference type="PROSITE-ProRule" id="PRU01248"/>
    </source>
</evidence>
<dbReference type="InterPro" id="IPR004107">
    <property type="entry name" value="Integrase_SAM-like_N"/>
</dbReference>
<dbReference type="PROSITE" id="PS51900">
    <property type="entry name" value="CB"/>
    <property type="match status" value="1"/>
</dbReference>
<gene>
    <name evidence="8" type="ORF">GCL60_05540</name>
</gene>
<dbReference type="Gene3D" id="1.10.443.10">
    <property type="entry name" value="Intergrase catalytic core"/>
    <property type="match status" value="1"/>
</dbReference>
<dbReference type="AlphaFoldDB" id="A0A6N6VTR4"/>
<evidence type="ECO:0000256" key="3">
    <source>
        <dbReference type="ARBA" id="ARBA00023125"/>
    </source>
</evidence>
<dbReference type="RefSeq" id="WP_153419160.1">
    <property type="nucleotide sequence ID" value="NZ_WFLM01000002.1"/>
</dbReference>
<evidence type="ECO:0000256" key="1">
    <source>
        <dbReference type="ARBA" id="ARBA00008857"/>
    </source>
</evidence>
<sequence>MENESENKIINISVPSTLGNSLIQNLNSIEYLAEWAKREPTNHISDIILHFLLSFSSLNTKKSYLFDLKEFLNFTFTENMNIEYINQIDEKTLIMWHDHLTNKGNLTQKSIRRKLNSLSSLLEFCKKRKLITINPMIFIQKPKHKGESKTNAFTLEEVKSILYHCEKEYELLTQENSNTKKCKSALLNYSILVTLLSVGMRVNELCELKIKDIEFASDFTRLHMTAKGNKEHSPIIHHKTSQIIKKYIHELRPNAKEDDYLFIRVQNVKNNTKLTQPAIYKMVIESAKKAGIEKKVSTHSCRATLATLLHNQGTPIGQIQTLLNHKDITTTSIYIKKANEIEESAAMKLNLSHFPDPNK</sequence>
<dbReference type="InterPro" id="IPR002104">
    <property type="entry name" value="Integrase_catalytic"/>
</dbReference>
<dbReference type="Proteomes" id="UP000437748">
    <property type="component" value="Unassembled WGS sequence"/>
</dbReference>
<protein>
    <submittedName>
        <fullName evidence="8">Tyrosine-type recombinase/integrase</fullName>
    </submittedName>
</protein>
<evidence type="ECO:0000259" key="7">
    <source>
        <dbReference type="PROSITE" id="PS51900"/>
    </source>
</evidence>
<dbReference type="Pfam" id="PF00589">
    <property type="entry name" value="Phage_integrase"/>
    <property type="match status" value="1"/>
</dbReference>
<accession>A0A6N6VTR4</accession>
<dbReference type="GO" id="GO:0006310">
    <property type="term" value="P:DNA recombination"/>
    <property type="evidence" value="ECO:0007669"/>
    <property type="project" value="UniProtKB-KW"/>
</dbReference>
<evidence type="ECO:0000256" key="4">
    <source>
        <dbReference type="ARBA" id="ARBA00023172"/>
    </source>
</evidence>
<dbReference type="InterPro" id="IPR050090">
    <property type="entry name" value="Tyrosine_recombinase_XerCD"/>
</dbReference>
<organism evidence="8 9">
    <name type="scientific">Silvanigrella paludirubra</name>
    <dbReference type="NCBI Taxonomy" id="2499159"/>
    <lineage>
        <taxon>Bacteria</taxon>
        <taxon>Pseudomonadati</taxon>
        <taxon>Bdellovibrionota</taxon>
        <taxon>Oligoflexia</taxon>
        <taxon>Silvanigrellales</taxon>
        <taxon>Silvanigrellaceae</taxon>
        <taxon>Silvanigrella</taxon>
    </lineage>
</organism>
<name>A0A6N6VTR4_9BACT</name>
<keyword evidence="3 5" id="KW-0238">DNA-binding</keyword>
<dbReference type="Gene3D" id="1.10.150.130">
    <property type="match status" value="1"/>
</dbReference>
<comment type="similarity">
    <text evidence="1">Belongs to the 'phage' integrase family.</text>
</comment>
<dbReference type="InterPro" id="IPR011010">
    <property type="entry name" value="DNA_brk_join_enz"/>
</dbReference>
<keyword evidence="2" id="KW-0229">DNA integration</keyword>
<proteinExistence type="inferred from homology"/>
<dbReference type="SUPFAM" id="SSF56349">
    <property type="entry name" value="DNA breaking-rejoining enzymes"/>
    <property type="match status" value="1"/>
</dbReference>
<keyword evidence="9" id="KW-1185">Reference proteome</keyword>
<evidence type="ECO:0000313" key="8">
    <source>
        <dbReference type="EMBL" id="KAB8039725.1"/>
    </source>
</evidence>
<dbReference type="OrthoDB" id="5292621at2"/>
<evidence type="ECO:0000259" key="6">
    <source>
        <dbReference type="PROSITE" id="PS51898"/>
    </source>
</evidence>
<feature type="domain" description="Tyr recombinase" evidence="6">
    <location>
        <begin position="148"/>
        <end position="347"/>
    </location>
</feature>
<dbReference type="EMBL" id="WFLM01000002">
    <property type="protein sequence ID" value="KAB8039725.1"/>
    <property type="molecule type" value="Genomic_DNA"/>
</dbReference>
<comment type="caution">
    <text evidence="8">The sequence shown here is derived from an EMBL/GenBank/DDBJ whole genome shotgun (WGS) entry which is preliminary data.</text>
</comment>
<feature type="domain" description="Core-binding (CB)" evidence="7">
    <location>
        <begin position="42"/>
        <end position="126"/>
    </location>
</feature>
<reference evidence="8 9" key="1">
    <citation type="submission" date="2019-10" db="EMBL/GenBank/DDBJ databases">
        <title>New species of Slilvanegrellaceae.</title>
        <authorList>
            <person name="Pitt A."/>
            <person name="Hahn M.W."/>
        </authorList>
    </citation>
    <scope>NUCLEOTIDE SEQUENCE [LARGE SCALE GENOMIC DNA]</scope>
    <source>
        <strain evidence="8 9">SP-Ram-0.45-NSY-1</strain>
    </source>
</reference>
<dbReference type="GO" id="GO:0015074">
    <property type="term" value="P:DNA integration"/>
    <property type="evidence" value="ECO:0007669"/>
    <property type="project" value="UniProtKB-KW"/>
</dbReference>
<dbReference type="CDD" id="cd00397">
    <property type="entry name" value="DNA_BRE_C"/>
    <property type="match status" value="1"/>
</dbReference>
<evidence type="ECO:0000256" key="2">
    <source>
        <dbReference type="ARBA" id="ARBA00022908"/>
    </source>
</evidence>
<dbReference type="InterPro" id="IPR044068">
    <property type="entry name" value="CB"/>
</dbReference>
<dbReference type="Pfam" id="PF02899">
    <property type="entry name" value="Phage_int_SAM_1"/>
    <property type="match status" value="1"/>
</dbReference>
<dbReference type="InterPro" id="IPR010998">
    <property type="entry name" value="Integrase_recombinase_N"/>
</dbReference>
<dbReference type="PROSITE" id="PS51898">
    <property type="entry name" value="TYR_RECOMBINASE"/>
    <property type="match status" value="1"/>
</dbReference>
<dbReference type="InterPro" id="IPR013762">
    <property type="entry name" value="Integrase-like_cat_sf"/>
</dbReference>
<keyword evidence="4" id="KW-0233">DNA recombination</keyword>
<evidence type="ECO:0000313" key="9">
    <source>
        <dbReference type="Proteomes" id="UP000437748"/>
    </source>
</evidence>
<dbReference type="GO" id="GO:0003677">
    <property type="term" value="F:DNA binding"/>
    <property type="evidence" value="ECO:0007669"/>
    <property type="project" value="UniProtKB-UniRule"/>
</dbReference>
<dbReference type="PANTHER" id="PTHR30349:SF41">
    <property type="entry name" value="INTEGRASE_RECOMBINASE PROTEIN MJ0367-RELATED"/>
    <property type="match status" value="1"/>
</dbReference>
<dbReference type="PANTHER" id="PTHR30349">
    <property type="entry name" value="PHAGE INTEGRASE-RELATED"/>
    <property type="match status" value="1"/>
</dbReference>